<name>A0A0B1SH35_OESDE</name>
<protein>
    <recommendedName>
        <fullName evidence="3">Pentatricopeptide repeat-containing protein</fullName>
    </recommendedName>
</protein>
<gene>
    <name evidence="1" type="ORF">OESDEN_17127</name>
</gene>
<dbReference type="EMBL" id="KN574743">
    <property type="protein sequence ID" value="KHJ83176.1"/>
    <property type="molecule type" value="Genomic_DNA"/>
</dbReference>
<evidence type="ECO:0000313" key="1">
    <source>
        <dbReference type="EMBL" id="KHJ83176.1"/>
    </source>
</evidence>
<evidence type="ECO:0008006" key="3">
    <source>
        <dbReference type="Google" id="ProtNLM"/>
    </source>
</evidence>
<dbReference type="AlphaFoldDB" id="A0A0B1SH35"/>
<organism evidence="1 2">
    <name type="scientific">Oesophagostomum dentatum</name>
    <name type="common">Nodular worm</name>
    <dbReference type="NCBI Taxonomy" id="61180"/>
    <lineage>
        <taxon>Eukaryota</taxon>
        <taxon>Metazoa</taxon>
        <taxon>Ecdysozoa</taxon>
        <taxon>Nematoda</taxon>
        <taxon>Chromadorea</taxon>
        <taxon>Rhabditida</taxon>
        <taxon>Rhabditina</taxon>
        <taxon>Rhabditomorpha</taxon>
        <taxon>Strongyloidea</taxon>
        <taxon>Strongylidae</taxon>
        <taxon>Oesophagostomum</taxon>
    </lineage>
</organism>
<reference evidence="1 2" key="1">
    <citation type="submission" date="2014-03" db="EMBL/GenBank/DDBJ databases">
        <title>Draft genome of the hookworm Oesophagostomum dentatum.</title>
        <authorList>
            <person name="Mitreva M."/>
        </authorList>
    </citation>
    <scope>NUCLEOTIDE SEQUENCE [LARGE SCALE GENOMIC DNA]</scope>
    <source>
        <strain evidence="1 2">OD-Hann</strain>
    </source>
</reference>
<proteinExistence type="predicted"/>
<dbReference type="Proteomes" id="UP000053660">
    <property type="component" value="Unassembled WGS sequence"/>
</dbReference>
<accession>A0A0B1SH35</accession>
<sequence>MMLDRGFDSNSDVFIRVLTSCMVEKREFVHAFEEWCRISSKYGTTSGSELIWERLFAMKEDPKIQAKFAGELLSHCLRYDHPFAVVANLLMSLVRMKQLEAAKQVFTKAGI</sequence>
<evidence type="ECO:0000313" key="2">
    <source>
        <dbReference type="Proteomes" id="UP000053660"/>
    </source>
</evidence>
<dbReference type="OrthoDB" id="5865093at2759"/>
<keyword evidence="2" id="KW-1185">Reference proteome</keyword>